<proteinExistence type="predicted"/>
<dbReference type="RefSeq" id="WP_378554565.1">
    <property type="nucleotide sequence ID" value="NZ_JBHSBA010000015.1"/>
</dbReference>
<evidence type="ECO:0000313" key="3">
    <source>
        <dbReference type="Proteomes" id="UP001595767"/>
    </source>
</evidence>
<dbReference type="Gene3D" id="1.20.1260.20">
    <property type="entry name" value="PPE superfamily"/>
    <property type="match status" value="1"/>
</dbReference>
<feature type="domain" description="Outer membrane channel protein CpnT-like N-terminal" evidence="1">
    <location>
        <begin position="164"/>
        <end position="276"/>
    </location>
</feature>
<keyword evidence="3" id="KW-1185">Reference proteome</keyword>
<evidence type="ECO:0000259" key="1">
    <source>
        <dbReference type="Pfam" id="PF25547"/>
    </source>
</evidence>
<protein>
    <submittedName>
        <fullName evidence="2">WXG100 family type VII secretion target</fullName>
    </submittedName>
</protein>
<reference evidence="3" key="1">
    <citation type="journal article" date="2019" name="Int. J. Syst. Evol. Microbiol.">
        <title>The Global Catalogue of Microorganisms (GCM) 10K type strain sequencing project: providing services to taxonomists for standard genome sequencing and annotation.</title>
        <authorList>
            <consortium name="The Broad Institute Genomics Platform"/>
            <consortium name="The Broad Institute Genome Sequencing Center for Infectious Disease"/>
            <person name="Wu L."/>
            <person name="Ma J."/>
        </authorList>
    </citation>
    <scope>NUCLEOTIDE SEQUENCE [LARGE SCALE GENOMIC DNA]</scope>
    <source>
        <strain evidence="3">CGMCC 4.7204</strain>
    </source>
</reference>
<dbReference type="Pfam" id="PF25547">
    <property type="entry name" value="WXG100_2"/>
    <property type="match status" value="1"/>
</dbReference>
<comment type="caution">
    <text evidence="2">The sequence shown here is derived from an EMBL/GenBank/DDBJ whole genome shotgun (WGS) entry which is preliminary data.</text>
</comment>
<dbReference type="Proteomes" id="UP001595767">
    <property type="component" value="Unassembled WGS sequence"/>
</dbReference>
<sequence>MAGDQTTAGRWLNENFLPVPGNVDTFDDAAAPENDLLSDGVDYRDTYYQETATVLQNVGTPDLGAEEPDAGFFTGTLIGDVLESGAGAYHSSTGGDVMGKVDAISQAGGTARDVADAASIFIQGIKGTTTLAKFDPFNFLGSQLMSWMLEHVEPLRKALDSVSGNPDMVQAYTDSWQAIGEHLTATAEQLATALDSGIGEWAGSAAEAYRANATELAGKIAEQGAVAQVLSDCNTGMKSIVEAVRGVIVEILSSLAGMLAEATALLLISGGTATPALIARALFDIGLASAKVGTLLIELGTALVEVKSLASAAVQVVKGVAEVETAK</sequence>
<organism evidence="2 3">
    <name type="scientific">Nocardia rhizosphaerae</name>
    <dbReference type="NCBI Taxonomy" id="1691571"/>
    <lineage>
        <taxon>Bacteria</taxon>
        <taxon>Bacillati</taxon>
        <taxon>Actinomycetota</taxon>
        <taxon>Actinomycetes</taxon>
        <taxon>Mycobacteriales</taxon>
        <taxon>Nocardiaceae</taxon>
        <taxon>Nocardia</taxon>
    </lineage>
</organism>
<name>A0ABV8LDF8_9NOCA</name>
<gene>
    <name evidence="2" type="ORF">ACFOW8_27990</name>
</gene>
<dbReference type="EMBL" id="JBHSBA010000015">
    <property type="protein sequence ID" value="MFC4128779.1"/>
    <property type="molecule type" value="Genomic_DNA"/>
</dbReference>
<dbReference type="InterPro" id="IPR038332">
    <property type="entry name" value="PPE_sf"/>
</dbReference>
<accession>A0ABV8LDF8</accession>
<dbReference type="InterPro" id="IPR057746">
    <property type="entry name" value="CpnT-like_N"/>
</dbReference>
<dbReference type="InterPro" id="IPR036689">
    <property type="entry name" value="ESAT-6-like_sf"/>
</dbReference>
<evidence type="ECO:0000313" key="2">
    <source>
        <dbReference type="EMBL" id="MFC4128779.1"/>
    </source>
</evidence>
<dbReference type="SUPFAM" id="SSF140453">
    <property type="entry name" value="EsxAB dimer-like"/>
    <property type="match status" value="1"/>
</dbReference>